<dbReference type="SUPFAM" id="SSF46894">
    <property type="entry name" value="C-terminal effector domain of the bipartite response regulators"/>
    <property type="match status" value="1"/>
</dbReference>
<dbReference type="PANTHER" id="PTHR44688">
    <property type="entry name" value="DNA-BINDING TRANSCRIPTIONAL ACTIVATOR DEVR_DOSR"/>
    <property type="match status" value="1"/>
</dbReference>
<dbReference type="SMART" id="SM00421">
    <property type="entry name" value="HTH_LUXR"/>
    <property type="match status" value="1"/>
</dbReference>
<dbReference type="Gene3D" id="3.30.450.80">
    <property type="entry name" value="Transcription factor LuxR-like, autoinducer-binding domain"/>
    <property type="match status" value="1"/>
</dbReference>
<keyword evidence="1" id="KW-0805">Transcription regulation</keyword>
<proteinExistence type="predicted"/>
<dbReference type="PROSITE" id="PS50043">
    <property type="entry name" value="HTH_LUXR_2"/>
    <property type="match status" value="1"/>
</dbReference>
<dbReference type="InterPro" id="IPR036388">
    <property type="entry name" value="WH-like_DNA-bd_sf"/>
</dbReference>
<keyword evidence="6" id="KW-1185">Reference proteome</keyword>
<dbReference type="Proteomes" id="UP000414233">
    <property type="component" value="Unassembled WGS sequence"/>
</dbReference>
<feature type="domain" description="HTH luxR-type" evidence="4">
    <location>
        <begin position="208"/>
        <end position="273"/>
    </location>
</feature>
<accession>A0A5E4YC87</accession>
<dbReference type="Pfam" id="PF00196">
    <property type="entry name" value="GerE"/>
    <property type="match status" value="1"/>
</dbReference>
<dbReference type="EMBL" id="CABPRZ010000023">
    <property type="protein sequence ID" value="VVE45773.1"/>
    <property type="molecule type" value="Genomic_DNA"/>
</dbReference>
<dbReference type="PRINTS" id="PR00038">
    <property type="entry name" value="HTHLUXR"/>
</dbReference>
<gene>
    <name evidence="5" type="primary">lasR_1</name>
    <name evidence="5" type="ORF">PTE30175_04298</name>
</gene>
<evidence type="ECO:0000313" key="5">
    <source>
        <dbReference type="EMBL" id="VVE45773.1"/>
    </source>
</evidence>
<dbReference type="Pfam" id="PF03472">
    <property type="entry name" value="Autoind_bind"/>
    <property type="match status" value="1"/>
</dbReference>
<evidence type="ECO:0000256" key="2">
    <source>
        <dbReference type="ARBA" id="ARBA00023125"/>
    </source>
</evidence>
<reference evidence="5 6" key="1">
    <citation type="submission" date="2019-08" db="EMBL/GenBank/DDBJ databases">
        <authorList>
            <person name="Peeters C."/>
        </authorList>
    </citation>
    <scope>NUCLEOTIDE SEQUENCE [LARGE SCALE GENOMIC DNA]</scope>
    <source>
        <strain evidence="5 6">LMG 30175</strain>
    </source>
</reference>
<dbReference type="PANTHER" id="PTHR44688:SF16">
    <property type="entry name" value="DNA-BINDING TRANSCRIPTIONAL ACTIVATOR DEVR_DOSR"/>
    <property type="match status" value="1"/>
</dbReference>
<dbReference type="AlphaFoldDB" id="A0A5E4YC87"/>
<sequence length="281" mass="31222">MTEMSDNCTPHVAEHATPTLTALAPYDNAIASDPAHGAGTPLLVALHRLEQATRLGDVSACLSEVTALLHFDYFYYHGEFGRMFTHGVSHTLSNYPAEWQRLYEQNDYGVRDPIRRHACNRLTPLIWHKTLFRTPWERAFRDERAGFGLKSGLTFPVFGPSGASGTLSLAANRPDVPAAALRRTIPWGATLAAHVHDAVHRLVVQSADAPTRPMLTKRERECLGWVAAGKTSWEIGRILMISEHGVIHHLRNIMRKLNVTSRHRAVHVASAYGLIGDTEMP</sequence>
<dbReference type="SUPFAM" id="SSF75516">
    <property type="entry name" value="Pheromone-binding domain of LuxR-like quorum-sensing transcription factors"/>
    <property type="match status" value="1"/>
</dbReference>
<evidence type="ECO:0000313" key="6">
    <source>
        <dbReference type="Proteomes" id="UP000414233"/>
    </source>
</evidence>
<dbReference type="GO" id="GO:0006355">
    <property type="term" value="P:regulation of DNA-templated transcription"/>
    <property type="evidence" value="ECO:0007669"/>
    <property type="project" value="InterPro"/>
</dbReference>
<dbReference type="InterPro" id="IPR000792">
    <property type="entry name" value="Tscrpt_reg_LuxR_C"/>
</dbReference>
<organism evidence="5 6">
    <name type="scientific">Pandoraea terrae</name>
    <dbReference type="NCBI Taxonomy" id="1537710"/>
    <lineage>
        <taxon>Bacteria</taxon>
        <taxon>Pseudomonadati</taxon>
        <taxon>Pseudomonadota</taxon>
        <taxon>Betaproteobacteria</taxon>
        <taxon>Burkholderiales</taxon>
        <taxon>Burkholderiaceae</taxon>
        <taxon>Pandoraea</taxon>
    </lineage>
</organism>
<keyword evidence="2" id="KW-0238">DNA-binding</keyword>
<name>A0A5E4YC87_9BURK</name>
<dbReference type="Gene3D" id="1.10.10.10">
    <property type="entry name" value="Winged helix-like DNA-binding domain superfamily/Winged helix DNA-binding domain"/>
    <property type="match status" value="1"/>
</dbReference>
<keyword evidence="3" id="KW-0804">Transcription</keyword>
<dbReference type="RefSeq" id="WP_150699089.1">
    <property type="nucleotide sequence ID" value="NZ_CABPRZ010000023.1"/>
</dbReference>
<evidence type="ECO:0000256" key="3">
    <source>
        <dbReference type="ARBA" id="ARBA00023163"/>
    </source>
</evidence>
<dbReference type="InterPro" id="IPR016032">
    <property type="entry name" value="Sig_transdc_resp-reg_C-effctor"/>
</dbReference>
<dbReference type="InterPro" id="IPR005143">
    <property type="entry name" value="TF_LuxR_autoind-bd_dom"/>
</dbReference>
<evidence type="ECO:0000259" key="4">
    <source>
        <dbReference type="PROSITE" id="PS50043"/>
    </source>
</evidence>
<dbReference type="OrthoDB" id="9774661at2"/>
<dbReference type="InterPro" id="IPR036693">
    <property type="entry name" value="TF_LuxR_autoind-bd_dom_sf"/>
</dbReference>
<protein>
    <submittedName>
        <fullName evidence="5">Transcriptional activator protein LasR</fullName>
    </submittedName>
</protein>
<dbReference type="CDD" id="cd06170">
    <property type="entry name" value="LuxR_C_like"/>
    <property type="match status" value="1"/>
</dbReference>
<dbReference type="GO" id="GO:0003677">
    <property type="term" value="F:DNA binding"/>
    <property type="evidence" value="ECO:0007669"/>
    <property type="project" value="UniProtKB-KW"/>
</dbReference>
<evidence type="ECO:0000256" key="1">
    <source>
        <dbReference type="ARBA" id="ARBA00023015"/>
    </source>
</evidence>